<comment type="catalytic activity">
    <reaction evidence="1">
        <text>[protein]-peptidylproline (omega=180) = [protein]-peptidylproline (omega=0)</text>
        <dbReference type="Rhea" id="RHEA:16237"/>
        <dbReference type="Rhea" id="RHEA-COMP:10747"/>
        <dbReference type="Rhea" id="RHEA-COMP:10748"/>
        <dbReference type="ChEBI" id="CHEBI:83833"/>
        <dbReference type="ChEBI" id="CHEBI:83834"/>
        <dbReference type="EC" id="5.2.1.8"/>
    </reaction>
</comment>
<dbReference type="GO" id="GO:0006457">
    <property type="term" value="P:protein folding"/>
    <property type="evidence" value="ECO:0007669"/>
    <property type="project" value="TreeGrafter"/>
</dbReference>
<evidence type="ECO:0000256" key="2">
    <source>
        <dbReference type="ARBA" id="ARBA00013194"/>
    </source>
</evidence>
<dbReference type="EMBL" id="HBGA01046885">
    <property type="protein sequence ID" value="CAD9006081.1"/>
    <property type="molecule type" value="Transcribed_RNA"/>
</dbReference>
<dbReference type="Pfam" id="PF00160">
    <property type="entry name" value="Pro_isomerase"/>
    <property type="match status" value="1"/>
</dbReference>
<dbReference type="CDD" id="cd00051">
    <property type="entry name" value="EFh"/>
    <property type="match status" value="2"/>
</dbReference>
<feature type="domain" description="EF-hand" evidence="6">
    <location>
        <begin position="58"/>
        <end position="93"/>
    </location>
</feature>
<dbReference type="GO" id="GO:0003755">
    <property type="term" value="F:peptidyl-prolyl cis-trans isomerase activity"/>
    <property type="evidence" value="ECO:0007669"/>
    <property type="project" value="UniProtKB-KW"/>
</dbReference>
<dbReference type="SUPFAM" id="SSF50891">
    <property type="entry name" value="Cyclophilin-like"/>
    <property type="match status" value="1"/>
</dbReference>
<proteinExistence type="predicted"/>
<evidence type="ECO:0000313" key="7">
    <source>
        <dbReference type="EMBL" id="CAD9006081.1"/>
    </source>
</evidence>
<dbReference type="InterPro" id="IPR002130">
    <property type="entry name" value="Cyclophilin-type_PPIase_dom"/>
</dbReference>
<dbReference type="InterPro" id="IPR011992">
    <property type="entry name" value="EF-hand-dom_pair"/>
</dbReference>
<dbReference type="Gene3D" id="2.40.100.10">
    <property type="entry name" value="Cyclophilin-like"/>
    <property type="match status" value="1"/>
</dbReference>
<reference evidence="7" key="1">
    <citation type="submission" date="2021-01" db="EMBL/GenBank/DDBJ databases">
        <authorList>
            <person name="Corre E."/>
            <person name="Pelletier E."/>
            <person name="Niang G."/>
            <person name="Scheremetjew M."/>
            <person name="Finn R."/>
            <person name="Kale V."/>
            <person name="Holt S."/>
            <person name="Cochrane G."/>
            <person name="Meng A."/>
            <person name="Brown T."/>
            <person name="Cohen L."/>
        </authorList>
    </citation>
    <scope>NUCLEOTIDE SEQUENCE</scope>
    <source>
        <strain evidence="7">NIES-381</strain>
    </source>
</reference>
<dbReference type="InterPro" id="IPR029000">
    <property type="entry name" value="Cyclophilin-like_dom_sf"/>
</dbReference>
<dbReference type="GO" id="GO:0016018">
    <property type="term" value="F:cyclosporin A binding"/>
    <property type="evidence" value="ECO:0007669"/>
    <property type="project" value="TreeGrafter"/>
</dbReference>
<dbReference type="Pfam" id="PF13202">
    <property type="entry name" value="EF-hand_5"/>
    <property type="match status" value="1"/>
</dbReference>
<evidence type="ECO:0000256" key="3">
    <source>
        <dbReference type="ARBA" id="ARBA00023110"/>
    </source>
</evidence>
<evidence type="ECO:0000259" key="5">
    <source>
        <dbReference type="PROSITE" id="PS50072"/>
    </source>
</evidence>
<evidence type="ECO:0000256" key="1">
    <source>
        <dbReference type="ARBA" id="ARBA00000971"/>
    </source>
</evidence>
<dbReference type="PRINTS" id="PR00153">
    <property type="entry name" value="CSAPPISMRASE"/>
</dbReference>
<dbReference type="PROSITE" id="PS50072">
    <property type="entry name" value="CSA_PPIASE_2"/>
    <property type="match status" value="1"/>
</dbReference>
<dbReference type="GO" id="GO:0005509">
    <property type="term" value="F:calcium ion binding"/>
    <property type="evidence" value="ECO:0007669"/>
    <property type="project" value="InterPro"/>
</dbReference>
<keyword evidence="4" id="KW-0413">Isomerase</keyword>
<dbReference type="SUPFAM" id="SSF47473">
    <property type="entry name" value="EF-hand"/>
    <property type="match status" value="1"/>
</dbReference>
<dbReference type="Gene3D" id="1.10.238.10">
    <property type="entry name" value="EF-hand"/>
    <property type="match status" value="2"/>
</dbReference>
<organism evidence="7">
    <name type="scientific">Eutreptiella gymnastica</name>
    <dbReference type="NCBI Taxonomy" id="73025"/>
    <lineage>
        <taxon>Eukaryota</taxon>
        <taxon>Discoba</taxon>
        <taxon>Euglenozoa</taxon>
        <taxon>Euglenida</taxon>
        <taxon>Spirocuta</taxon>
        <taxon>Euglenophyceae</taxon>
        <taxon>Eutreptiales</taxon>
        <taxon>Eutreptiaceae</taxon>
        <taxon>Eutreptiella</taxon>
    </lineage>
</organism>
<dbReference type="EC" id="5.2.1.8" evidence="2"/>
<accession>A0A7S1N9A2</accession>
<dbReference type="PROSITE" id="PS50222">
    <property type="entry name" value="EF_HAND_2"/>
    <property type="match status" value="1"/>
</dbReference>
<dbReference type="PANTHER" id="PTHR11071">
    <property type="entry name" value="PEPTIDYL-PROLYL CIS-TRANS ISOMERASE"/>
    <property type="match status" value="1"/>
</dbReference>
<protein>
    <recommendedName>
        <fullName evidence="2">peptidylprolyl isomerase</fullName>
        <ecNumber evidence="2">5.2.1.8</ecNumber>
    </recommendedName>
</protein>
<name>A0A7S1N9A2_9EUGL</name>
<gene>
    <name evidence="7" type="ORF">EGYM00392_LOCUS17171</name>
</gene>
<dbReference type="AlphaFoldDB" id="A0A7S1N9A2"/>
<evidence type="ECO:0000259" key="6">
    <source>
        <dbReference type="PROSITE" id="PS50222"/>
    </source>
</evidence>
<keyword evidence="3" id="KW-0697">Rotamase</keyword>
<feature type="domain" description="PPIase cyclophilin-type" evidence="5">
    <location>
        <begin position="243"/>
        <end position="406"/>
    </location>
</feature>
<sequence length="408" mass="44727">MDTEQLVSKVRRAIINRLGTNGIRSLALHYHSTMGCEVGSQLTGDEFFEGLKKSGILLTPQEQVRLLEAFDRNGDGGISVDEFMRAIRGCMNPARAAVVDEAFAALDVNGSGAADLADVQGRYDPSRHPQVLQGNKTMQQVLQEFLAMFDSQTNPDGVVTREEFHDYYTGLSATIDADAMFDAMVRNAWVLDGASNTSARRADANPIVGRPVVNKYQTAAKRCTDTGKVYSQQYGDVTNPLVYLDVAIDTAPPQRIVIELFADILPKTCENFRALCTGERGIGLQNQPLCYQGLRVHRIVPGFCVQAGDVVFNNGKGGESIYGKTFDDESFAVSLSKPGLVAMANQGPNTNQSQFFILLKEAQYLDGRHVAFGRVVENFEWVKEMEKYGSDQGAPLKEIVIVDCGQLC</sequence>
<dbReference type="InterPro" id="IPR002048">
    <property type="entry name" value="EF_hand_dom"/>
</dbReference>
<dbReference type="PANTHER" id="PTHR11071:SF561">
    <property type="entry name" value="PEPTIDYL-PROLYL CIS-TRANS ISOMERASE D-RELATED"/>
    <property type="match status" value="1"/>
</dbReference>
<dbReference type="FunFam" id="2.40.100.10:FF:000025">
    <property type="entry name" value="Peptidyl-prolyl cis-trans isomerase CYP19-2"/>
    <property type="match status" value="1"/>
</dbReference>
<dbReference type="GO" id="GO:0005737">
    <property type="term" value="C:cytoplasm"/>
    <property type="evidence" value="ECO:0007669"/>
    <property type="project" value="TreeGrafter"/>
</dbReference>
<evidence type="ECO:0000256" key="4">
    <source>
        <dbReference type="ARBA" id="ARBA00023235"/>
    </source>
</evidence>